<name>A0A0F8ZJR5_9ZZZZ</name>
<dbReference type="PROSITE" id="PS51257">
    <property type="entry name" value="PROKAR_LIPOPROTEIN"/>
    <property type="match status" value="1"/>
</dbReference>
<dbReference type="EMBL" id="LAZR01063089">
    <property type="protein sequence ID" value="KKK60201.1"/>
    <property type="molecule type" value="Genomic_DNA"/>
</dbReference>
<comment type="caution">
    <text evidence="1">The sequence shown here is derived from an EMBL/GenBank/DDBJ whole genome shotgun (WGS) entry which is preliminary data.</text>
</comment>
<feature type="non-terminal residue" evidence="1">
    <location>
        <position position="105"/>
    </location>
</feature>
<organism evidence="1">
    <name type="scientific">marine sediment metagenome</name>
    <dbReference type="NCBI Taxonomy" id="412755"/>
    <lineage>
        <taxon>unclassified sequences</taxon>
        <taxon>metagenomes</taxon>
        <taxon>ecological metagenomes</taxon>
    </lineage>
</organism>
<gene>
    <name evidence="1" type="ORF">LCGC14_3026740</name>
</gene>
<accession>A0A0F8ZJR5</accession>
<dbReference type="AlphaFoldDB" id="A0A0F8ZJR5"/>
<sequence>MRATRLAAIPLLLAASCAAVDGGVEIELAPYSSGEESPLAYAGGYVKGYSPLAWGDTTLPLMTPSLTVLDGRIVAMEGFLHPEPGASVSNLGAFRVAGMSGKPKR</sequence>
<evidence type="ECO:0000313" key="1">
    <source>
        <dbReference type="EMBL" id="KKK60201.1"/>
    </source>
</evidence>
<reference evidence="1" key="1">
    <citation type="journal article" date="2015" name="Nature">
        <title>Complex archaea that bridge the gap between prokaryotes and eukaryotes.</title>
        <authorList>
            <person name="Spang A."/>
            <person name="Saw J.H."/>
            <person name="Jorgensen S.L."/>
            <person name="Zaremba-Niedzwiedzka K."/>
            <person name="Martijn J."/>
            <person name="Lind A.E."/>
            <person name="van Eijk R."/>
            <person name="Schleper C."/>
            <person name="Guy L."/>
            <person name="Ettema T.J."/>
        </authorList>
    </citation>
    <scope>NUCLEOTIDE SEQUENCE</scope>
</reference>
<proteinExistence type="predicted"/>
<protein>
    <submittedName>
        <fullName evidence="1">Uncharacterized protein</fullName>
    </submittedName>
</protein>